<dbReference type="PANTHER" id="PTHR11748">
    <property type="entry name" value="D-LACTATE DEHYDROGENASE"/>
    <property type="match status" value="1"/>
</dbReference>
<dbReference type="EMBL" id="NATQ01000034">
    <property type="protein sequence ID" value="OQX90685.1"/>
    <property type="molecule type" value="Genomic_DNA"/>
</dbReference>
<dbReference type="GO" id="GO:0071949">
    <property type="term" value="F:FAD binding"/>
    <property type="evidence" value="ECO:0007669"/>
    <property type="project" value="InterPro"/>
</dbReference>
<organism evidence="2 3">
    <name type="scientific">Candidatus Coatesbacteria bacterium 4484_99</name>
    <dbReference type="NCBI Taxonomy" id="1970774"/>
    <lineage>
        <taxon>Bacteria</taxon>
        <taxon>Candidatus Coatesiibacteriota</taxon>
    </lineage>
</organism>
<dbReference type="InterPro" id="IPR036318">
    <property type="entry name" value="FAD-bd_PCMH-like_sf"/>
</dbReference>
<dbReference type="SUPFAM" id="SSF56176">
    <property type="entry name" value="FAD-binding/transporter-associated domain-like"/>
    <property type="match status" value="1"/>
</dbReference>
<accession>A0A1W9S1Y3</accession>
<name>A0A1W9S1Y3_9BACT</name>
<reference evidence="3" key="1">
    <citation type="submission" date="2017-03" db="EMBL/GenBank/DDBJ databases">
        <title>Novel pathways for hydrocarbon cycling and metabolic interdependencies in hydrothermal sediment communities.</title>
        <authorList>
            <person name="Dombrowski N."/>
            <person name="Seitz K."/>
            <person name="Teske A."/>
            <person name="Baker B."/>
        </authorList>
    </citation>
    <scope>NUCLEOTIDE SEQUENCE [LARGE SCALE GENOMIC DNA]</scope>
</reference>
<dbReference type="Pfam" id="PF01565">
    <property type="entry name" value="FAD_binding_4"/>
    <property type="match status" value="1"/>
</dbReference>
<dbReference type="Gene3D" id="3.30.465.10">
    <property type="match status" value="1"/>
</dbReference>
<protein>
    <recommendedName>
        <fullName evidence="1">FAD-binding PCMH-type domain-containing protein</fullName>
    </recommendedName>
</protein>
<dbReference type="AlphaFoldDB" id="A0A1W9S1Y3"/>
<evidence type="ECO:0000259" key="1">
    <source>
        <dbReference type="PROSITE" id="PS51387"/>
    </source>
</evidence>
<comment type="caution">
    <text evidence="2">The sequence shown here is derived from an EMBL/GenBank/DDBJ whole genome shotgun (WGS) entry which is preliminary data.</text>
</comment>
<proteinExistence type="predicted"/>
<evidence type="ECO:0000313" key="3">
    <source>
        <dbReference type="Proteomes" id="UP000192611"/>
    </source>
</evidence>
<dbReference type="InterPro" id="IPR016166">
    <property type="entry name" value="FAD-bd_PCMH"/>
</dbReference>
<gene>
    <name evidence="2" type="ORF">B6D57_02320</name>
</gene>
<sequence>MELSKIVERLKSGKDKLDTFLSNAINVDSFFEVAEVIREAFENGDRVIPIGSGRFIPLEGLDMKPVNISQIKPTIEIRPERLTVEVGSTYKVRDLNEELHQVGMEVQSLRGVIGSSIGACIACGFSAPLRFPSRLNISLLGLEIIDNKGDEFFTGRRTLKGVAGYNLNSMYVGSFGLNGVIKSLVIRIEPEKKIVKTLALRVGDIDGYINALKKLSTLTAFTGSVFISPLLAKLSAYDDNPICYVWLSGSGEAVKVAEAELKDMMIGHKGECTASVIYGGINSVSEGAIVVVCSINNIQREAFNEMVDIPFLVRSDGLVELIVNDESIGMKKVPQNINPHRVYLNCGGRFLVDGVERFLTVV</sequence>
<dbReference type="PROSITE" id="PS51387">
    <property type="entry name" value="FAD_PCMH"/>
    <property type="match status" value="1"/>
</dbReference>
<feature type="domain" description="FAD-binding PCMH-type" evidence="1">
    <location>
        <begin position="17"/>
        <end position="191"/>
    </location>
</feature>
<evidence type="ECO:0000313" key="2">
    <source>
        <dbReference type="EMBL" id="OQX90685.1"/>
    </source>
</evidence>
<dbReference type="Proteomes" id="UP000192611">
    <property type="component" value="Unassembled WGS sequence"/>
</dbReference>
<dbReference type="InterPro" id="IPR016169">
    <property type="entry name" value="FAD-bd_PCMH_sub2"/>
</dbReference>
<dbReference type="PANTHER" id="PTHR11748:SF103">
    <property type="entry name" value="GLYCOLATE OXIDASE SUBUNIT GLCE"/>
    <property type="match status" value="1"/>
</dbReference>
<dbReference type="InterPro" id="IPR006094">
    <property type="entry name" value="Oxid_FAD_bind_N"/>
</dbReference>